<dbReference type="Gene3D" id="3.40.50.1820">
    <property type="entry name" value="alpha/beta hydrolase"/>
    <property type="match status" value="1"/>
</dbReference>
<comment type="caution">
    <text evidence="1">The sequence shown here is derived from an EMBL/GenBank/DDBJ whole genome shotgun (WGS) entry which is preliminary data.</text>
</comment>
<evidence type="ECO:0000313" key="2">
    <source>
        <dbReference type="Proteomes" id="UP000269708"/>
    </source>
</evidence>
<reference evidence="1 2" key="1">
    <citation type="submission" date="2018-11" db="EMBL/GenBank/DDBJ databases">
        <title>Genomic Encyclopedia of Type Strains, Phase IV (KMG-IV): sequencing the most valuable type-strain genomes for metagenomic binning, comparative biology and taxonomic classification.</title>
        <authorList>
            <person name="Goeker M."/>
        </authorList>
    </citation>
    <scope>NUCLEOTIDE SEQUENCE [LARGE SCALE GENOMIC DNA]</scope>
    <source>
        <strain evidence="1 2">DSM 25623</strain>
    </source>
</reference>
<accession>A0A3N4VA93</accession>
<name>A0A3N4VA93_9GAMM</name>
<dbReference type="Proteomes" id="UP000269708">
    <property type="component" value="Unassembled WGS sequence"/>
</dbReference>
<proteinExistence type="predicted"/>
<evidence type="ECO:0000313" key="1">
    <source>
        <dbReference type="EMBL" id="RPE79478.1"/>
    </source>
</evidence>
<dbReference type="OrthoDB" id="556502at2"/>
<organism evidence="1 2">
    <name type="scientific">Vulcaniibacterium tengchongense</name>
    <dbReference type="NCBI Taxonomy" id="1273429"/>
    <lineage>
        <taxon>Bacteria</taxon>
        <taxon>Pseudomonadati</taxon>
        <taxon>Pseudomonadota</taxon>
        <taxon>Gammaproteobacteria</taxon>
        <taxon>Lysobacterales</taxon>
        <taxon>Lysobacteraceae</taxon>
        <taxon>Vulcaniibacterium</taxon>
    </lineage>
</organism>
<dbReference type="PANTHER" id="PTHR37946:SF1">
    <property type="entry name" value="SLL1969 PROTEIN"/>
    <property type="match status" value="1"/>
</dbReference>
<evidence type="ECO:0008006" key="3">
    <source>
        <dbReference type="Google" id="ProtNLM"/>
    </source>
</evidence>
<dbReference type="EMBL" id="RKQN01000002">
    <property type="protein sequence ID" value="RPE79478.1"/>
    <property type="molecule type" value="Genomic_DNA"/>
</dbReference>
<dbReference type="PANTHER" id="PTHR37946">
    <property type="entry name" value="SLL1969 PROTEIN"/>
    <property type="match status" value="1"/>
</dbReference>
<sequence>MSAPRVLLLHGIWMPGASMRWLGARLRAAGWATEVFAYPAARGGPERVLPALAERLRGAEAVLAHSLGGLFALEALRRAPGVPVRRVVCLGSPLCGSAAARALAGRRLTGWPLGRSAGLLCGGCRRWEGPAEVGVVAGAVPVGLGSLFGRFDGPHDGTVAVAETRLPGIADHVVVRASHSGLLLSAEAAGQAVHFLREGRFRGER</sequence>
<dbReference type="InterPro" id="IPR029058">
    <property type="entry name" value="AB_hydrolase_fold"/>
</dbReference>
<dbReference type="AlphaFoldDB" id="A0A3N4VA93"/>
<dbReference type="RefSeq" id="WP_123769677.1">
    <property type="nucleotide sequence ID" value="NZ_RKQN01000002.1"/>
</dbReference>
<dbReference type="SUPFAM" id="SSF53474">
    <property type="entry name" value="alpha/beta-Hydrolases"/>
    <property type="match status" value="1"/>
</dbReference>
<protein>
    <recommendedName>
        <fullName evidence="3">Alpha/beta hydrolase family protein</fullName>
    </recommendedName>
</protein>
<gene>
    <name evidence="1" type="ORF">EDC50_1297</name>
</gene>
<keyword evidence="2" id="KW-1185">Reference proteome</keyword>